<accession>A0A974W138</accession>
<feature type="domain" description="NAD(P)-binding" evidence="1">
    <location>
        <begin position="7"/>
        <end position="201"/>
    </location>
</feature>
<dbReference type="InterPro" id="IPR036291">
    <property type="entry name" value="NAD(P)-bd_dom_sf"/>
</dbReference>
<keyword evidence="3" id="KW-1185">Reference proteome</keyword>
<dbReference type="Proteomes" id="UP000662986">
    <property type="component" value="Chromosome"/>
</dbReference>
<evidence type="ECO:0000259" key="1">
    <source>
        <dbReference type="Pfam" id="PF13460"/>
    </source>
</evidence>
<name>A0A974W138_9NOCA</name>
<gene>
    <name evidence="2" type="ORF">JWS13_12510</name>
</gene>
<dbReference type="PANTHER" id="PTHR43355">
    <property type="entry name" value="FLAVIN REDUCTASE (NADPH)"/>
    <property type="match status" value="1"/>
</dbReference>
<protein>
    <submittedName>
        <fullName evidence="2">NAD(P)H-binding protein</fullName>
    </submittedName>
</protein>
<dbReference type="PANTHER" id="PTHR43355:SF2">
    <property type="entry name" value="FLAVIN REDUCTASE (NADPH)"/>
    <property type="match status" value="1"/>
</dbReference>
<dbReference type="RefSeq" id="WP_206005805.1">
    <property type="nucleotide sequence ID" value="NZ_CP070619.1"/>
</dbReference>
<sequence>MKLALIGATGGTGLQIIDHAIDRGHHVMAYCRRPDALTPRPGLTIVGGHLDDHDALVSALSGADAVLCALGPRSGLAGMFGVTVMQDNLPLITTAMRDAHVDRLILLSAYGVGNSARTASPLARLAYKTVVASAYRDKQISETALPKTELDVTRLLPVILDDGPLNPHATVRPMATVTKVSGLPKISRATVAAAMLDAAEDNDTSGKRLLVSAPGTTSG</sequence>
<dbReference type="SUPFAM" id="SSF51735">
    <property type="entry name" value="NAD(P)-binding Rossmann-fold domains"/>
    <property type="match status" value="1"/>
</dbReference>
<dbReference type="EMBL" id="CP070619">
    <property type="protein sequence ID" value="QSE89383.1"/>
    <property type="molecule type" value="Genomic_DNA"/>
</dbReference>
<dbReference type="InterPro" id="IPR016040">
    <property type="entry name" value="NAD(P)-bd_dom"/>
</dbReference>
<dbReference type="InterPro" id="IPR051606">
    <property type="entry name" value="Polyketide_Oxido-like"/>
</dbReference>
<proteinExistence type="predicted"/>
<evidence type="ECO:0000313" key="3">
    <source>
        <dbReference type="Proteomes" id="UP000662986"/>
    </source>
</evidence>
<dbReference type="Gene3D" id="3.40.50.720">
    <property type="entry name" value="NAD(P)-binding Rossmann-like Domain"/>
    <property type="match status" value="1"/>
</dbReference>
<dbReference type="Pfam" id="PF13460">
    <property type="entry name" value="NAD_binding_10"/>
    <property type="match status" value="1"/>
</dbReference>
<organism evidence="2 3">
    <name type="scientific">Rhodococcus pseudokoreensis</name>
    <dbReference type="NCBI Taxonomy" id="2811421"/>
    <lineage>
        <taxon>Bacteria</taxon>
        <taxon>Bacillati</taxon>
        <taxon>Actinomycetota</taxon>
        <taxon>Actinomycetes</taxon>
        <taxon>Mycobacteriales</taxon>
        <taxon>Nocardiaceae</taxon>
        <taxon>Rhodococcus</taxon>
    </lineage>
</organism>
<reference evidence="2 3" key="1">
    <citation type="journal article" date="2021" name="Microbiol. Resour. Announc.">
        <title>Complete Genome Sequences of Two Rhodococcus sp. Strains with Large and Linear Chromosomes, Isolated from Apple Rhizosphere.</title>
        <authorList>
            <person name="Benning S."/>
            <person name="Brugnone N."/>
            <person name="Siani R."/>
            <person name="Kublik S."/>
            <person name="Schloter M."/>
            <person name="Rad V."/>
        </authorList>
    </citation>
    <scope>NUCLEOTIDE SEQUENCE [LARGE SCALE GENOMIC DNA]</scope>
    <source>
        <strain evidence="2 3">R79</strain>
    </source>
</reference>
<evidence type="ECO:0000313" key="2">
    <source>
        <dbReference type="EMBL" id="QSE89383.1"/>
    </source>
</evidence>
<reference evidence="2 3" key="2">
    <citation type="journal article" date="2022" name="Arch. Microbiol.">
        <title>Rhodococcus pseudokoreensis sp. nov. isolated from the rhizosphere of young M26 apple rootstocks.</title>
        <authorList>
            <person name="Kampfer P."/>
            <person name="Glaeser S.P."/>
            <person name="Blom J."/>
            <person name="Wolf J."/>
            <person name="Benning S."/>
            <person name="Schloter M."/>
            <person name="Neumann-Schaal M."/>
        </authorList>
    </citation>
    <scope>NUCLEOTIDE SEQUENCE [LARGE SCALE GENOMIC DNA]</scope>
    <source>
        <strain evidence="2 3">R79</strain>
    </source>
</reference>